<evidence type="ECO:0000259" key="5">
    <source>
        <dbReference type="PROSITE" id="PS51352"/>
    </source>
</evidence>
<protein>
    <submittedName>
        <fullName evidence="6">TlpA family protein disulfide reductase</fullName>
    </submittedName>
</protein>
<evidence type="ECO:0000313" key="6">
    <source>
        <dbReference type="EMBL" id="MBE9463423.1"/>
    </source>
</evidence>
<feature type="domain" description="Thioredoxin" evidence="5">
    <location>
        <begin position="336"/>
        <end position="480"/>
    </location>
</feature>
<organism evidence="6 7">
    <name type="scientific">Dyadobacter subterraneus</name>
    <dbReference type="NCBI Taxonomy" id="2773304"/>
    <lineage>
        <taxon>Bacteria</taxon>
        <taxon>Pseudomonadati</taxon>
        <taxon>Bacteroidota</taxon>
        <taxon>Cytophagia</taxon>
        <taxon>Cytophagales</taxon>
        <taxon>Spirosomataceae</taxon>
        <taxon>Dyadobacter</taxon>
    </lineage>
</organism>
<keyword evidence="4" id="KW-0676">Redox-active center</keyword>
<dbReference type="InterPro" id="IPR036249">
    <property type="entry name" value="Thioredoxin-like_sf"/>
</dbReference>
<dbReference type="PANTHER" id="PTHR42852:SF6">
    <property type="entry name" value="THIOL:DISULFIDE INTERCHANGE PROTEIN DSBE"/>
    <property type="match status" value="1"/>
</dbReference>
<sequence>MNKLNTLLLLILIIFSLATCTKKDSGNVKILVHAPGWKNLKVKALTTDMVSLEQVVILETTLDSSGSAILEFKFDRPTFGLLTVGDTEVSAFAAPGDEFEIFLDSLQNRSGLRYEGDEAEINEYIVKCWDARISHEISNGKYYFQLEPDEFLSVIDSLRLEYQNLFKHLKENSSLDPPLSTVLEAQGNLAVINFVNQYAGPKYGNQAEIPLSLKQIINKIPKDSLALQYQLGAYATAISQFLENGIYAPLLLEKSKNKSSDSIEVHMPVWAYEKIQKSAYPDFWKELLTAQNINKYLVLNGITPETNYVYQKFKSTTKKDEYLNSLEKSYSKWLAIGPGKPAPDFTGETPEGGKIALSALKGKVVYMDVWATWCGPCKTEFPFTRKIQKDFEGNDQVAFLFVSIDESIPDWHAMLKKDKEFRGVHMNQKQHQQLGEIWELYLMTGIPRYILIDQEGKIVEPNAPRPSSGRVTAAIKEILDRKRIVSK</sequence>
<dbReference type="InterPro" id="IPR050553">
    <property type="entry name" value="Thioredoxin_ResA/DsbE_sf"/>
</dbReference>
<dbReference type="Gene3D" id="3.40.30.10">
    <property type="entry name" value="Glutaredoxin"/>
    <property type="match status" value="1"/>
</dbReference>
<evidence type="ECO:0000256" key="4">
    <source>
        <dbReference type="ARBA" id="ARBA00023284"/>
    </source>
</evidence>
<comment type="subcellular location">
    <subcellularLocation>
        <location evidence="1">Cell envelope</location>
    </subcellularLocation>
</comment>
<evidence type="ECO:0000313" key="7">
    <source>
        <dbReference type="Proteomes" id="UP000634134"/>
    </source>
</evidence>
<dbReference type="InterPro" id="IPR013766">
    <property type="entry name" value="Thioredoxin_domain"/>
</dbReference>
<dbReference type="Pfam" id="PF08534">
    <property type="entry name" value="Redoxin"/>
    <property type="match status" value="1"/>
</dbReference>
<accession>A0ABR9WD66</accession>
<evidence type="ECO:0000256" key="2">
    <source>
        <dbReference type="ARBA" id="ARBA00022748"/>
    </source>
</evidence>
<dbReference type="CDD" id="cd02966">
    <property type="entry name" value="TlpA_like_family"/>
    <property type="match status" value="1"/>
</dbReference>
<dbReference type="EMBL" id="JACYGY010000001">
    <property type="protein sequence ID" value="MBE9463423.1"/>
    <property type="molecule type" value="Genomic_DNA"/>
</dbReference>
<dbReference type="PANTHER" id="PTHR42852">
    <property type="entry name" value="THIOL:DISULFIDE INTERCHANGE PROTEIN DSBE"/>
    <property type="match status" value="1"/>
</dbReference>
<keyword evidence="7" id="KW-1185">Reference proteome</keyword>
<keyword evidence="2" id="KW-0201">Cytochrome c-type biogenesis</keyword>
<dbReference type="InterPro" id="IPR013740">
    <property type="entry name" value="Redoxin"/>
</dbReference>
<name>A0ABR9WD66_9BACT</name>
<evidence type="ECO:0000256" key="1">
    <source>
        <dbReference type="ARBA" id="ARBA00004196"/>
    </source>
</evidence>
<dbReference type="SUPFAM" id="SSF52833">
    <property type="entry name" value="Thioredoxin-like"/>
    <property type="match status" value="1"/>
</dbReference>
<gene>
    <name evidence="6" type="ORF">IEE83_16170</name>
</gene>
<keyword evidence="3" id="KW-1015">Disulfide bond</keyword>
<proteinExistence type="predicted"/>
<comment type="caution">
    <text evidence="6">The sequence shown here is derived from an EMBL/GenBank/DDBJ whole genome shotgun (WGS) entry which is preliminary data.</text>
</comment>
<reference evidence="7" key="1">
    <citation type="submission" date="2023-07" db="EMBL/GenBank/DDBJ databases">
        <title>Dyadobacter sp. nov 'subterranea' isolated from contaminted grondwater.</title>
        <authorList>
            <person name="Szabo I."/>
            <person name="Al-Omari J."/>
            <person name="Szerdahelyi S.G."/>
            <person name="Rado J."/>
        </authorList>
    </citation>
    <scope>NUCLEOTIDE SEQUENCE [LARGE SCALE GENOMIC DNA]</scope>
    <source>
        <strain evidence="7">UP-52</strain>
    </source>
</reference>
<dbReference type="PROSITE" id="PS51352">
    <property type="entry name" value="THIOREDOXIN_2"/>
    <property type="match status" value="1"/>
</dbReference>
<dbReference type="Proteomes" id="UP000634134">
    <property type="component" value="Unassembled WGS sequence"/>
</dbReference>
<dbReference type="RefSeq" id="WP_194121556.1">
    <property type="nucleotide sequence ID" value="NZ_JACYGY010000001.1"/>
</dbReference>
<evidence type="ECO:0000256" key="3">
    <source>
        <dbReference type="ARBA" id="ARBA00023157"/>
    </source>
</evidence>